<dbReference type="InterPro" id="IPR015683">
    <property type="entry name" value="Ionotropic_Glu_rcpt"/>
</dbReference>
<dbReference type="InterPro" id="IPR028082">
    <property type="entry name" value="Peripla_BP_I"/>
</dbReference>
<dbReference type="FunFam" id="1.10.287.70:FF:000143">
    <property type="entry name" value="Probable glutamate receptor"/>
    <property type="match status" value="1"/>
</dbReference>
<sequence length="794" mass="91313">MNAFERCIVFTLVGFCHAAGFHTTLQAARSTLENYTVAVAIGPQIDVFTSIDYVITKQVHLVTSSEHGLESAERVIPIMPDPESLSMAVAKTIKALGWKKVAFLAQDDFSPVHALGKEDIFVWPIMLPDRIASSDDLELQHTLINLREAQMEKFIIHSMNKSVVKTVIQAAQRLHLLHHTISWFVTYLDFREIVDGLNEMAILYGFQLLTPSKIPKNAIENFNGTLSRLDIGIMLDVVGILHHYLNRFVQNCSKEVTEDRFMSASDFNRQLRRENRNKTDDKLTYNGALGDYVWDQYNENNGGNVRNRYLIPIYRYVDSLDNSHNESYCIGESIFSRDGINTRIFVTRDQQIKVDVFKGKIFSVLAKQDEPFVMYRDGEYVGFCVDVLKELSRELNFNFVITELSRGIVSEHRDKSEWDLIINELKEGNASIAIGAMAVKADREERISFSYTIISSSVSMLQKRPPDTRHYFQFLWPFSTWLWLTIVAFFAVVGLALFFMSKYDKTQEESDQRFDLKESMWYSLSVLLQGSTEYSPQTTSMRTIVAFFWFCTLVINAAYTANLAAFLTLQQIDNQITTVDALARQTSFKYGIINNTELMEFFAKSRDEPYERMWVFMKLQESESLLPNRTVALQKVANGQFALLDDGVINDYLAQWNCETESIEQNFGYKHFSMGFPKGAPYRDDINRALLSLKEKGILDELRKKWWSSSKNCTIARKDKSSSELDLTNMFGVFIILIASAVLSIAWEAGEVFFKFYDNMRKEKRQEKVNENSIDTDKKTDIRREIYEADLGIA</sequence>
<evidence type="ECO:0000256" key="14">
    <source>
        <dbReference type="SAM" id="Phobius"/>
    </source>
</evidence>
<keyword evidence="19" id="KW-1185">Reference proteome</keyword>
<feature type="transmembrane region" description="Helical" evidence="14">
    <location>
        <begin position="544"/>
        <end position="567"/>
    </location>
</feature>
<dbReference type="SUPFAM" id="SSF53850">
    <property type="entry name" value="Periplasmic binding protein-like II"/>
    <property type="match status" value="1"/>
</dbReference>
<dbReference type="Pfam" id="PF01094">
    <property type="entry name" value="ANF_receptor"/>
    <property type="match status" value="1"/>
</dbReference>
<dbReference type="GO" id="GO:0045211">
    <property type="term" value="C:postsynaptic membrane"/>
    <property type="evidence" value="ECO:0007669"/>
    <property type="project" value="UniProtKB-SubCell"/>
</dbReference>
<evidence type="ECO:0000313" key="19">
    <source>
        <dbReference type="Proteomes" id="UP001634394"/>
    </source>
</evidence>
<feature type="domain" description="Ionotropic glutamate receptor C-terminal" evidence="16">
    <location>
        <begin position="360"/>
        <end position="709"/>
    </location>
</feature>
<evidence type="ECO:0000256" key="9">
    <source>
        <dbReference type="ARBA" id="ARBA00023180"/>
    </source>
</evidence>
<evidence type="ECO:0000256" key="1">
    <source>
        <dbReference type="ARBA" id="ARBA00004141"/>
    </source>
</evidence>
<dbReference type="InterPro" id="IPR001320">
    <property type="entry name" value="Iontro_rcpt_C"/>
</dbReference>
<dbReference type="InterPro" id="IPR001828">
    <property type="entry name" value="ANF_lig-bd_rcpt"/>
</dbReference>
<evidence type="ECO:0000256" key="2">
    <source>
        <dbReference type="ARBA" id="ARBA00022448"/>
    </source>
</evidence>
<feature type="signal peptide" evidence="15">
    <location>
        <begin position="1"/>
        <end position="18"/>
    </location>
</feature>
<reference evidence="18 19" key="1">
    <citation type="submission" date="2024-11" db="EMBL/GenBank/DDBJ databases">
        <title>Chromosome-level genome assembly of the freshwater bivalve Anodonta woodiana.</title>
        <authorList>
            <person name="Chen X."/>
        </authorList>
    </citation>
    <scope>NUCLEOTIDE SEQUENCE [LARGE SCALE GENOMIC DNA]</scope>
    <source>
        <strain evidence="18">MN2024</strain>
        <tissue evidence="18">Gills</tissue>
    </source>
</reference>
<accession>A0ABD3TZC7</accession>
<dbReference type="Gene3D" id="3.40.190.10">
    <property type="entry name" value="Periplasmic binding protein-like II"/>
    <property type="match status" value="2"/>
</dbReference>
<organism evidence="18 19">
    <name type="scientific">Sinanodonta woodiana</name>
    <name type="common">Chinese pond mussel</name>
    <name type="synonym">Anodonta woodiana</name>
    <dbReference type="NCBI Taxonomy" id="1069815"/>
    <lineage>
        <taxon>Eukaryota</taxon>
        <taxon>Metazoa</taxon>
        <taxon>Spiralia</taxon>
        <taxon>Lophotrochozoa</taxon>
        <taxon>Mollusca</taxon>
        <taxon>Bivalvia</taxon>
        <taxon>Autobranchia</taxon>
        <taxon>Heteroconchia</taxon>
        <taxon>Palaeoheterodonta</taxon>
        <taxon>Unionida</taxon>
        <taxon>Unionoidea</taxon>
        <taxon>Unionidae</taxon>
        <taxon>Unioninae</taxon>
        <taxon>Sinanodonta</taxon>
    </lineage>
</organism>
<evidence type="ECO:0000313" key="18">
    <source>
        <dbReference type="EMBL" id="KAL3842036.1"/>
    </source>
</evidence>
<evidence type="ECO:0000256" key="10">
    <source>
        <dbReference type="ARBA" id="ARBA00023257"/>
    </source>
</evidence>
<dbReference type="Gene3D" id="3.40.50.2300">
    <property type="match status" value="1"/>
</dbReference>
<evidence type="ECO:0000256" key="13">
    <source>
        <dbReference type="ARBA" id="ARBA00034100"/>
    </source>
</evidence>
<dbReference type="SUPFAM" id="SSF53822">
    <property type="entry name" value="Periplasmic binding protein-like I"/>
    <property type="match status" value="1"/>
</dbReference>
<dbReference type="SMART" id="SM00079">
    <property type="entry name" value="PBPe"/>
    <property type="match status" value="1"/>
</dbReference>
<evidence type="ECO:0000256" key="6">
    <source>
        <dbReference type="ARBA" id="ARBA00023065"/>
    </source>
</evidence>
<keyword evidence="12" id="KW-0407">Ion channel</keyword>
<dbReference type="Pfam" id="PF10613">
    <property type="entry name" value="Lig_chan-Glu_bd"/>
    <property type="match status" value="1"/>
</dbReference>
<keyword evidence="2" id="KW-0813">Transport</keyword>
<keyword evidence="8" id="KW-0675">Receptor</keyword>
<evidence type="ECO:0000256" key="7">
    <source>
        <dbReference type="ARBA" id="ARBA00023136"/>
    </source>
</evidence>
<protein>
    <submittedName>
        <fullName evidence="18">Uncharacterized protein</fullName>
    </submittedName>
</protein>
<evidence type="ECO:0000256" key="5">
    <source>
        <dbReference type="ARBA" id="ARBA00023018"/>
    </source>
</evidence>
<dbReference type="Proteomes" id="UP001634394">
    <property type="component" value="Unassembled WGS sequence"/>
</dbReference>
<dbReference type="InterPro" id="IPR019594">
    <property type="entry name" value="Glu/Gly-bd"/>
</dbReference>
<dbReference type="AlphaFoldDB" id="A0ABD3TZC7"/>
<comment type="caution">
    <text evidence="18">The sequence shown here is derived from an EMBL/GenBank/DDBJ whole genome shotgun (WGS) entry which is preliminary data.</text>
</comment>
<evidence type="ECO:0000256" key="12">
    <source>
        <dbReference type="ARBA" id="ARBA00023303"/>
    </source>
</evidence>
<dbReference type="GO" id="GO:0034220">
    <property type="term" value="P:monoatomic ion transmembrane transport"/>
    <property type="evidence" value="ECO:0007669"/>
    <property type="project" value="UniProtKB-KW"/>
</dbReference>
<evidence type="ECO:0000256" key="3">
    <source>
        <dbReference type="ARBA" id="ARBA00022692"/>
    </source>
</evidence>
<proteinExistence type="predicted"/>
<keyword evidence="10" id="KW-0628">Postsynaptic cell membrane</keyword>
<dbReference type="EMBL" id="JBJQND010000017">
    <property type="protein sequence ID" value="KAL3842036.1"/>
    <property type="molecule type" value="Genomic_DNA"/>
</dbReference>
<gene>
    <name evidence="18" type="ORF">ACJMK2_020101</name>
</gene>
<keyword evidence="6" id="KW-0406">Ion transport</keyword>
<dbReference type="Gene3D" id="1.10.287.70">
    <property type="match status" value="1"/>
</dbReference>
<keyword evidence="3 14" id="KW-0812">Transmembrane</keyword>
<feature type="domain" description="Ionotropic glutamate receptor L-glutamate and glycine-binding" evidence="17">
    <location>
        <begin position="371"/>
        <end position="427"/>
    </location>
</feature>
<keyword evidence="9" id="KW-0325">Glycoprotein</keyword>
<keyword evidence="15" id="KW-0732">Signal</keyword>
<dbReference type="Pfam" id="PF00060">
    <property type="entry name" value="Lig_chan"/>
    <property type="match status" value="1"/>
</dbReference>
<evidence type="ECO:0000256" key="11">
    <source>
        <dbReference type="ARBA" id="ARBA00023286"/>
    </source>
</evidence>
<evidence type="ECO:0000256" key="15">
    <source>
        <dbReference type="SAM" id="SignalP"/>
    </source>
</evidence>
<evidence type="ECO:0000259" key="16">
    <source>
        <dbReference type="SMART" id="SM00079"/>
    </source>
</evidence>
<dbReference type="SMART" id="SM00918">
    <property type="entry name" value="Lig_chan-Glu_bd"/>
    <property type="match status" value="1"/>
</dbReference>
<feature type="transmembrane region" description="Helical" evidence="14">
    <location>
        <begin position="474"/>
        <end position="499"/>
    </location>
</feature>
<feature type="transmembrane region" description="Helical" evidence="14">
    <location>
        <begin position="730"/>
        <end position="754"/>
    </location>
</feature>
<name>A0ABD3TZC7_SINWO</name>
<keyword evidence="5" id="KW-0770">Synapse</keyword>
<keyword evidence="4 14" id="KW-1133">Transmembrane helix</keyword>
<feature type="chain" id="PRO_5044809501" evidence="15">
    <location>
        <begin position="19"/>
        <end position="794"/>
    </location>
</feature>
<dbReference type="PANTHER" id="PTHR18966">
    <property type="entry name" value="IONOTROPIC GLUTAMATE RECEPTOR"/>
    <property type="match status" value="1"/>
</dbReference>
<comment type="subcellular location">
    <subcellularLocation>
        <location evidence="1">Membrane</location>
        <topology evidence="1">Multi-pass membrane protein</topology>
    </subcellularLocation>
    <subcellularLocation>
        <location evidence="13">Postsynaptic cell membrane</location>
    </subcellularLocation>
</comment>
<keyword evidence="7 14" id="KW-0472">Membrane</keyword>
<evidence type="ECO:0000256" key="8">
    <source>
        <dbReference type="ARBA" id="ARBA00023170"/>
    </source>
</evidence>
<keyword evidence="11" id="KW-1071">Ligand-gated ion channel</keyword>
<evidence type="ECO:0000256" key="4">
    <source>
        <dbReference type="ARBA" id="ARBA00022989"/>
    </source>
</evidence>
<evidence type="ECO:0000259" key="17">
    <source>
        <dbReference type="SMART" id="SM00918"/>
    </source>
</evidence>